<keyword evidence="2" id="KW-1185">Reference proteome</keyword>
<protein>
    <submittedName>
        <fullName evidence="1">Uncharacterized protein</fullName>
    </submittedName>
</protein>
<gene>
    <name evidence="1" type="ORF">C2845_PM15G11270</name>
</gene>
<proteinExistence type="predicted"/>
<sequence length="114" mass="13230">MMYADFIACYEASGQVEWLKKFIPGLRVVDSIERPLKMYCDNQPTVFYAHNNKKSTATKSIQIRFYSIKDRIQDHTISLEHIRTKDMLADPLTKGLPPSVFMEYVVGMGMRYSL</sequence>
<dbReference type="CDD" id="cd09272">
    <property type="entry name" value="RNase_HI_RT_Ty1"/>
    <property type="match status" value="1"/>
</dbReference>
<dbReference type="EMBL" id="PQIB02000013">
    <property type="protein sequence ID" value="RLM75025.1"/>
    <property type="molecule type" value="Genomic_DNA"/>
</dbReference>
<dbReference type="Proteomes" id="UP000275267">
    <property type="component" value="Unassembled WGS sequence"/>
</dbReference>
<evidence type="ECO:0000313" key="2">
    <source>
        <dbReference type="Proteomes" id="UP000275267"/>
    </source>
</evidence>
<accession>A0A3L6Q8Q0</accession>
<comment type="caution">
    <text evidence="1">The sequence shown here is derived from an EMBL/GenBank/DDBJ whole genome shotgun (WGS) entry which is preliminary data.</text>
</comment>
<dbReference type="AlphaFoldDB" id="A0A3L6Q8Q0"/>
<reference evidence="2" key="1">
    <citation type="journal article" date="2019" name="Nat. Commun.">
        <title>The genome of broomcorn millet.</title>
        <authorList>
            <person name="Zou C."/>
            <person name="Miki D."/>
            <person name="Li D."/>
            <person name="Tang Q."/>
            <person name="Xiao L."/>
            <person name="Rajput S."/>
            <person name="Deng P."/>
            <person name="Jia W."/>
            <person name="Huang R."/>
            <person name="Zhang M."/>
            <person name="Sun Y."/>
            <person name="Hu J."/>
            <person name="Fu X."/>
            <person name="Schnable P.S."/>
            <person name="Li F."/>
            <person name="Zhang H."/>
            <person name="Feng B."/>
            <person name="Zhu X."/>
            <person name="Liu R."/>
            <person name="Schnable J.C."/>
            <person name="Zhu J.-K."/>
            <person name="Zhang H."/>
        </authorList>
    </citation>
    <scope>NUCLEOTIDE SEQUENCE [LARGE SCALE GENOMIC DNA]</scope>
</reference>
<organism evidence="1 2">
    <name type="scientific">Panicum miliaceum</name>
    <name type="common">Proso millet</name>
    <name type="synonym">Broomcorn millet</name>
    <dbReference type="NCBI Taxonomy" id="4540"/>
    <lineage>
        <taxon>Eukaryota</taxon>
        <taxon>Viridiplantae</taxon>
        <taxon>Streptophyta</taxon>
        <taxon>Embryophyta</taxon>
        <taxon>Tracheophyta</taxon>
        <taxon>Spermatophyta</taxon>
        <taxon>Magnoliopsida</taxon>
        <taxon>Liliopsida</taxon>
        <taxon>Poales</taxon>
        <taxon>Poaceae</taxon>
        <taxon>PACMAD clade</taxon>
        <taxon>Panicoideae</taxon>
        <taxon>Panicodae</taxon>
        <taxon>Paniceae</taxon>
        <taxon>Panicinae</taxon>
        <taxon>Panicum</taxon>
        <taxon>Panicum sect. Panicum</taxon>
    </lineage>
</organism>
<name>A0A3L6Q8Q0_PANMI</name>
<dbReference type="OrthoDB" id="780992at2759"/>
<evidence type="ECO:0000313" key="1">
    <source>
        <dbReference type="EMBL" id="RLM75025.1"/>
    </source>
</evidence>
<dbReference type="STRING" id="4540.A0A3L6Q8Q0"/>